<dbReference type="PANTHER" id="PTHR42700:SF1">
    <property type="entry name" value="SULFATE ADENYLYLTRANSFERASE"/>
    <property type="match status" value="1"/>
</dbReference>
<evidence type="ECO:0000256" key="3">
    <source>
        <dbReference type="ARBA" id="ARBA00012121"/>
    </source>
</evidence>
<feature type="binding site" evidence="7">
    <location>
        <begin position="34"/>
        <end position="41"/>
    </location>
    <ligand>
        <name>ATP</name>
        <dbReference type="ChEBI" id="CHEBI:30616"/>
    </ligand>
</feature>
<dbReference type="GO" id="GO:0070814">
    <property type="term" value="P:hydrogen sulfide biosynthetic process"/>
    <property type="evidence" value="ECO:0007669"/>
    <property type="project" value="UniProtKB-UniRule"/>
</dbReference>
<dbReference type="GO" id="GO:0019379">
    <property type="term" value="P:sulfate assimilation, phosphoadenylyl sulfate reduction by phosphoadenylyl-sulfate reductase (thioredoxin)"/>
    <property type="evidence" value="ECO:0007669"/>
    <property type="project" value="TreeGrafter"/>
</dbReference>
<keyword evidence="4 7" id="KW-0808">Transferase</keyword>
<dbReference type="EMBL" id="CP000544">
    <property type="protein sequence ID" value="ABM63113.1"/>
    <property type="molecule type" value="Genomic_DNA"/>
</dbReference>
<dbReference type="CDD" id="cd02027">
    <property type="entry name" value="APSK"/>
    <property type="match status" value="1"/>
</dbReference>
<dbReference type="GO" id="GO:0010134">
    <property type="term" value="P:sulfate assimilation via adenylyl sulfate reduction"/>
    <property type="evidence" value="ECO:0007669"/>
    <property type="project" value="TreeGrafter"/>
</dbReference>
<gene>
    <name evidence="7" type="primary">cysC</name>
    <name evidence="10" type="ordered locus">Hhal_2350</name>
</gene>
<feature type="active site" description="Phosphoserine intermediate" evidence="7">
    <location>
        <position position="108"/>
    </location>
</feature>
<feature type="domain" description="APS kinase" evidence="9">
    <location>
        <begin position="26"/>
        <end position="176"/>
    </location>
</feature>
<dbReference type="Gene3D" id="3.40.50.300">
    <property type="entry name" value="P-loop containing nucleotide triphosphate hydrolases"/>
    <property type="match status" value="1"/>
</dbReference>
<evidence type="ECO:0000256" key="2">
    <source>
        <dbReference type="ARBA" id="ARBA00004806"/>
    </source>
</evidence>
<organism evidence="10 11">
    <name type="scientific">Halorhodospira halophila (strain DSM 244 / SL1)</name>
    <name type="common">Ectothiorhodospira halophila (strain DSM 244 / SL1)</name>
    <dbReference type="NCBI Taxonomy" id="349124"/>
    <lineage>
        <taxon>Bacteria</taxon>
        <taxon>Pseudomonadati</taxon>
        <taxon>Pseudomonadota</taxon>
        <taxon>Gammaproteobacteria</taxon>
        <taxon>Chromatiales</taxon>
        <taxon>Ectothiorhodospiraceae</taxon>
        <taxon>Halorhodospira</taxon>
    </lineage>
</organism>
<dbReference type="EC" id="2.7.1.25" evidence="3 7"/>
<reference evidence="11" key="1">
    <citation type="submission" date="2006-12" db="EMBL/GenBank/DDBJ databases">
        <title>Complete sequence of Halorhodospira halophila SL1.</title>
        <authorList>
            <consortium name="US DOE Joint Genome Institute"/>
            <person name="Copeland A."/>
            <person name="Lucas S."/>
            <person name="Lapidus A."/>
            <person name="Barry K."/>
            <person name="Detter J.C."/>
            <person name="Glavina del Rio T."/>
            <person name="Hammon N."/>
            <person name="Israni S."/>
            <person name="Dalin E."/>
            <person name="Tice H."/>
            <person name="Pitluck S."/>
            <person name="Saunders E."/>
            <person name="Brettin T."/>
            <person name="Bruce D."/>
            <person name="Han C."/>
            <person name="Tapia R."/>
            <person name="Schmutz J."/>
            <person name="Larimer F."/>
            <person name="Land M."/>
            <person name="Hauser L."/>
            <person name="Kyrpides N."/>
            <person name="Mikhailova N."/>
            <person name="Hoff W."/>
            <person name="Richardson P."/>
        </authorList>
    </citation>
    <scope>NUCLEOTIDE SEQUENCE [LARGE SCALE GENOMIC DNA]</scope>
    <source>
        <strain evidence="11">DSM 244 / SL1</strain>
    </source>
</reference>
<dbReference type="GO" id="GO:0005524">
    <property type="term" value="F:ATP binding"/>
    <property type="evidence" value="ECO:0007669"/>
    <property type="project" value="UniProtKB-UniRule"/>
</dbReference>
<dbReference type="RefSeq" id="WP_011815135.1">
    <property type="nucleotide sequence ID" value="NC_008789.1"/>
</dbReference>
<dbReference type="HOGENOM" id="CLU_046932_1_0_6"/>
<evidence type="ECO:0000256" key="1">
    <source>
        <dbReference type="ARBA" id="ARBA00001823"/>
    </source>
</evidence>
<dbReference type="STRING" id="349124.Hhal_2350"/>
<dbReference type="UniPathway" id="UPA00140">
    <property type="reaction ID" value="UER00205"/>
</dbReference>
<dbReference type="KEGG" id="hha:Hhal_2350"/>
<dbReference type="eggNOG" id="COG0529">
    <property type="taxonomic scope" value="Bacteria"/>
</dbReference>
<evidence type="ECO:0000256" key="5">
    <source>
        <dbReference type="ARBA" id="ARBA00022741"/>
    </source>
</evidence>
<dbReference type="GO" id="GO:0005737">
    <property type="term" value="C:cytoplasm"/>
    <property type="evidence" value="ECO:0007669"/>
    <property type="project" value="TreeGrafter"/>
</dbReference>
<evidence type="ECO:0000259" key="9">
    <source>
        <dbReference type="Pfam" id="PF01583"/>
    </source>
</evidence>
<accession>A1WZK1</accession>
<comment type="similarity">
    <text evidence="7 8">Belongs to the APS kinase family.</text>
</comment>
<comment type="function">
    <text evidence="7 8">Catalyzes the synthesis of activated sulfate.</text>
</comment>
<dbReference type="OrthoDB" id="9804504at2"/>
<evidence type="ECO:0000256" key="7">
    <source>
        <dbReference type="HAMAP-Rule" id="MF_00065"/>
    </source>
</evidence>
<dbReference type="InterPro" id="IPR002891">
    <property type="entry name" value="APS"/>
</dbReference>
<dbReference type="GO" id="GO:0004781">
    <property type="term" value="F:sulfate adenylyltransferase (ATP) activity"/>
    <property type="evidence" value="ECO:0007669"/>
    <property type="project" value="TreeGrafter"/>
</dbReference>
<keyword evidence="7 8" id="KW-0418">Kinase</keyword>
<evidence type="ECO:0000313" key="11">
    <source>
        <dbReference type="Proteomes" id="UP000000647"/>
    </source>
</evidence>
<keyword evidence="6 7" id="KW-0067">ATP-binding</keyword>
<dbReference type="SUPFAM" id="SSF52540">
    <property type="entry name" value="P-loop containing nucleoside triphosphate hydrolases"/>
    <property type="match status" value="1"/>
</dbReference>
<dbReference type="PANTHER" id="PTHR42700">
    <property type="entry name" value="SULFATE ADENYLYLTRANSFERASE"/>
    <property type="match status" value="1"/>
</dbReference>
<keyword evidence="7" id="KW-0597">Phosphoprotein</keyword>
<dbReference type="AlphaFoldDB" id="A1WZK1"/>
<dbReference type="Proteomes" id="UP000000647">
    <property type="component" value="Chromosome"/>
</dbReference>
<sequence>MPEQPHVVWHQTRVQPEDRAAALGQRPMVVWLTGLSGSGKSTLANALEHALHQCGHHSFLLDGDNIRHGLNRDLDLSTAGRQENIRRIGEVTRLLLDAGLIVVTAFISPYRVDRDRVRETVGPERFLEVHVRAALETCEQRDPKGLYARARRGDLRGMTGIDDPYEAPEHPDLVIDTDQCSVAAATEHLLQTLRKRGVV</sequence>
<dbReference type="GO" id="GO:0004020">
    <property type="term" value="F:adenylylsulfate kinase activity"/>
    <property type="evidence" value="ECO:0007669"/>
    <property type="project" value="UniProtKB-UniRule"/>
</dbReference>
<proteinExistence type="inferred from homology"/>
<comment type="catalytic activity">
    <reaction evidence="1 7 8">
        <text>adenosine 5'-phosphosulfate + ATP = 3'-phosphoadenylyl sulfate + ADP + H(+)</text>
        <dbReference type="Rhea" id="RHEA:24152"/>
        <dbReference type="ChEBI" id="CHEBI:15378"/>
        <dbReference type="ChEBI" id="CHEBI:30616"/>
        <dbReference type="ChEBI" id="CHEBI:58243"/>
        <dbReference type="ChEBI" id="CHEBI:58339"/>
        <dbReference type="ChEBI" id="CHEBI:456216"/>
        <dbReference type="EC" id="2.7.1.25"/>
    </reaction>
</comment>
<evidence type="ECO:0000256" key="4">
    <source>
        <dbReference type="ARBA" id="ARBA00022679"/>
    </source>
</evidence>
<dbReference type="InterPro" id="IPR050512">
    <property type="entry name" value="Sulf_AdTrans/APS_kinase"/>
</dbReference>
<dbReference type="NCBIfam" id="NF003013">
    <property type="entry name" value="PRK03846.1"/>
    <property type="match status" value="1"/>
</dbReference>
<evidence type="ECO:0000256" key="8">
    <source>
        <dbReference type="RuleBase" id="RU004347"/>
    </source>
</evidence>
<name>A1WZK1_HALHL</name>
<comment type="pathway">
    <text evidence="2 7 8">Sulfur metabolism; hydrogen sulfide biosynthesis; sulfite from sulfate: step 2/3.</text>
</comment>
<keyword evidence="5 7" id="KW-0547">Nucleotide-binding</keyword>
<dbReference type="InterPro" id="IPR027417">
    <property type="entry name" value="P-loop_NTPase"/>
</dbReference>
<protein>
    <recommendedName>
        <fullName evidence="3 7">Adenylyl-sulfate kinase</fullName>
        <ecNumber evidence="3 7">2.7.1.25</ecNumber>
    </recommendedName>
    <alternativeName>
        <fullName evidence="7">APS kinase</fullName>
    </alternativeName>
    <alternativeName>
        <fullName evidence="7">ATP adenosine-5'-phosphosulfate 3'-phosphotransferase</fullName>
    </alternativeName>
    <alternativeName>
        <fullName evidence="7">Adenosine-5'-phosphosulfate kinase</fullName>
    </alternativeName>
</protein>
<keyword evidence="11" id="KW-1185">Reference proteome</keyword>
<dbReference type="HAMAP" id="MF_00065">
    <property type="entry name" value="Adenylyl_sulf_kinase"/>
    <property type="match status" value="1"/>
</dbReference>
<dbReference type="InterPro" id="IPR059117">
    <property type="entry name" value="APS_kinase_dom"/>
</dbReference>
<dbReference type="NCBIfam" id="TIGR00455">
    <property type="entry name" value="apsK"/>
    <property type="match status" value="1"/>
</dbReference>
<evidence type="ECO:0000256" key="6">
    <source>
        <dbReference type="ARBA" id="ARBA00022840"/>
    </source>
</evidence>
<dbReference type="Pfam" id="PF01583">
    <property type="entry name" value="APS_kinase"/>
    <property type="match status" value="1"/>
</dbReference>
<evidence type="ECO:0000313" key="10">
    <source>
        <dbReference type="EMBL" id="ABM63113.1"/>
    </source>
</evidence>
<reference evidence="10 11" key="2">
    <citation type="journal article" date="2013" name="Stand. Genomic Sci.">
        <title>Complete genome sequence of Halorhodospira halophila SL1.</title>
        <authorList>
            <person name="Challacombe J.F."/>
            <person name="Majid S."/>
            <person name="Deole R."/>
            <person name="Brettin T.S."/>
            <person name="Bruce D."/>
            <person name="Delano S.F."/>
            <person name="Detter J.C."/>
            <person name="Gleasner C.D."/>
            <person name="Han C.S."/>
            <person name="Misra M."/>
            <person name="Reitenga K.G."/>
            <person name="Mikhailova N."/>
            <person name="Woyke T."/>
            <person name="Pitluck S."/>
            <person name="Nolan M."/>
            <person name="Land M.L."/>
            <person name="Saunders E."/>
            <person name="Tapia R."/>
            <person name="Lapidus A."/>
            <person name="Ivanova N."/>
            <person name="Hoff W.D."/>
        </authorList>
    </citation>
    <scope>NUCLEOTIDE SEQUENCE [LARGE SCALE GENOMIC DNA]</scope>
    <source>
        <strain evidence="11">DSM 244 / SL1</strain>
    </source>
</reference>